<reference evidence="1 2" key="1">
    <citation type="submission" date="2019-01" db="EMBL/GenBank/DDBJ databases">
        <title>Genome sequencing of the rare red list fungi Fomitopsis rosea.</title>
        <authorList>
            <person name="Buettner E."/>
            <person name="Kellner H."/>
        </authorList>
    </citation>
    <scope>NUCLEOTIDE SEQUENCE [LARGE SCALE GENOMIC DNA]</scope>
    <source>
        <strain evidence="1 2">DSM 105464</strain>
    </source>
</reference>
<evidence type="ECO:0000313" key="1">
    <source>
        <dbReference type="EMBL" id="TFY56784.1"/>
    </source>
</evidence>
<dbReference type="AlphaFoldDB" id="A0A4Y9Y2T1"/>
<name>A0A4Y9Y2T1_9APHY</name>
<evidence type="ECO:0000313" key="2">
    <source>
        <dbReference type="Proteomes" id="UP000298390"/>
    </source>
</evidence>
<dbReference type="EMBL" id="SEKV01000476">
    <property type="protein sequence ID" value="TFY56784.1"/>
    <property type="molecule type" value="Genomic_DNA"/>
</dbReference>
<accession>A0A4Y9Y2T1</accession>
<dbReference type="Proteomes" id="UP000298390">
    <property type="component" value="Unassembled WGS sequence"/>
</dbReference>
<protein>
    <submittedName>
        <fullName evidence="1">Uncharacterized protein</fullName>
    </submittedName>
</protein>
<sequence>MADVDIARARRDKELIQAARSYAPVSQSGIGEAGSAVGSAMRHTQIVGDHDERLRRTARPVKLVKS</sequence>
<gene>
    <name evidence="1" type="ORF">EVJ58_g7428</name>
</gene>
<organism evidence="1 2">
    <name type="scientific">Rhodofomes roseus</name>
    <dbReference type="NCBI Taxonomy" id="34475"/>
    <lineage>
        <taxon>Eukaryota</taxon>
        <taxon>Fungi</taxon>
        <taxon>Dikarya</taxon>
        <taxon>Basidiomycota</taxon>
        <taxon>Agaricomycotina</taxon>
        <taxon>Agaricomycetes</taxon>
        <taxon>Polyporales</taxon>
        <taxon>Rhodofomes</taxon>
    </lineage>
</organism>
<comment type="caution">
    <text evidence="1">The sequence shown here is derived from an EMBL/GenBank/DDBJ whole genome shotgun (WGS) entry which is preliminary data.</text>
</comment>
<proteinExistence type="predicted"/>